<comment type="caution">
    <text evidence="7">The sequence shown here is derived from an EMBL/GenBank/DDBJ whole genome shotgun (WGS) entry which is preliminary data.</text>
</comment>
<dbReference type="Pfam" id="PF05193">
    <property type="entry name" value="Peptidase_M16_C"/>
    <property type="match status" value="1"/>
</dbReference>
<evidence type="ECO:0000256" key="4">
    <source>
        <dbReference type="RuleBase" id="RU004447"/>
    </source>
</evidence>
<evidence type="ECO:0000313" key="8">
    <source>
        <dbReference type="Proteomes" id="UP000199598"/>
    </source>
</evidence>
<evidence type="ECO:0000259" key="5">
    <source>
        <dbReference type="Pfam" id="PF00675"/>
    </source>
</evidence>
<evidence type="ECO:0000256" key="3">
    <source>
        <dbReference type="ARBA" id="ARBA00023049"/>
    </source>
</evidence>
<dbReference type="PANTHER" id="PTHR11851">
    <property type="entry name" value="METALLOPROTEASE"/>
    <property type="match status" value="1"/>
</dbReference>
<dbReference type="PANTHER" id="PTHR11851:SF49">
    <property type="entry name" value="MITOCHONDRIAL-PROCESSING PEPTIDASE SUBUNIT ALPHA"/>
    <property type="match status" value="1"/>
</dbReference>
<dbReference type="InterPro" id="IPR050361">
    <property type="entry name" value="MPP/UQCRC_Complex"/>
</dbReference>
<dbReference type="PROSITE" id="PS00143">
    <property type="entry name" value="INSULINASE"/>
    <property type="match status" value="1"/>
</dbReference>
<dbReference type="Pfam" id="PF00675">
    <property type="entry name" value="Peptidase_M16"/>
    <property type="match status" value="1"/>
</dbReference>
<comment type="cofactor">
    <cofactor evidence="1">
        <name>Zn(2+)</name>
        <dbReference type="ChEBI" id="CHEBI:29105"/>
    </cofactor>
</comment>
<dbReference type="InterPro" id="IPR007863">
    <property type="entry name" value="Peptidase_M16_C"/>
</dbReference>
<keyword evidence="3" id="KW-0645">Protease</keyword>
<dbReference type="SUPFAM" id="SSF63411">
    <property type="entry name" value="LuxS/MPP-like metallohydrolase"/>
    <property type="match status" value="2"/>
</dbReference>
<proteinExistence type="inferred from homology"/>
<dbReference type="InterPro" id="IPR011765">
    <property type="entry name" value="Pept_M16_N"/>
</dbReference>
<keyword evidence="3" id="KW-0482">Metalloprotease</keyword>
<keyword evidence="8" id="KW-1185">Reference proteome</keyword>
<evidence type="ECO:0000313" key="7">
    <source>
        <dbReference type="EMBL" id="SFK12359.1"/>
    </source>
</evidence>
<dbReference type="Gene3D" id="3.30.830.10">
    <property type="entry name" value="Metalloenzyme, LuxS/M16 peptidase-like"/>
    <property type="match status" value="2"/>
</dbReference>
<accession>A0A1I3WZ01</accession>
<dbReference type="RefSeq" id="WP_093517433.1">
    <property type="nucleotide sequence ID" value="NZ_FOSK01000002.1"/>
</dbReference>
<comment type="similarity">
    <text evidence="2 4">Belongs to the peptidase M16 family.</text>
</comment>
<keyword evidence="3" id="KW-0378">Hydrolase</keyword>
<evidence type="ECO:0000256" key="2">
    <source>
        <dbReference type="ARBA" id="ARBA00007261"/>
    </source>
</evidence>
<gene>
    <name evidence="7" type="ORF">SAMN04488518_102260</name>
</gene>
<dbReference type="EMBL" id="FOSK01000002">
    <property type="protein sequence ID" value="SFK12359.1"/>
    <property type="molecule type" value="Genomic_DNA"/>
</dbReference>
<evidence type="ECO:0000259" key="6">
    <source>
        <dbReference type="Pfam" id="PF05193"/>
    </source>
</evidence>
<evidence type="ECO:0000256" key="1">
    <source>
        <dbReference type="ARBA" id="ARBA00001947"/>
    </source>
</evidence>
<reference evidence="7 8" key="1">
    <citation type="submission" date="2016-10" db="EMBL/GenBank/DDBJ databases">
        <authorList>
            <person name="Varghese N."/>
            <person name="Submissions S."/>
        </authorList>
    </citation>
    <scope>NUCLEOTIDE SEQUENCE [LARGE SCALE GENOMIC DNA]</scope>
    <source>
        <strain evidence="7 8">DSM 16392</strain>
    </source>
</reference>
<dbReference type="InterPro" id="IPR001431">
    <property type="entry name" value="Pept_M16_Zn_BS"/>
</dbReference>
<protein>
    <submittedName>
        <fullName evidence="7">Predicted Zn-dependent peptidase</fullName>
    </submittedName>
</protein>
<dbReference type="Proteomes" id="UP000199598">
    <property type="component" value="Unassembled WGS sequence"/>
</dbReference>
<feature type="domain" description="Peptidase M16 C-terminal" evidence="6">
    <location>
        <begin position="167"/>
        <end position="338"/>
    </location>
</feature>
<name>A0A1I3WZ01_9HYPH</name>
<organism evidence="7 8">
    <name type="scientific">Pseudovibrio ascidiaceicola</name>
    <dbReference type="NCBI Taxonomy" id="285279"/>
    <lineage>
        <taxon>Bacteria</taxon>
        <taxon>Pseudomonadati</taxon>
        <taxon>Pseudomonadota</taxon>
        <taxon>Alphaproteobacteria</taxon>
        <taxon>Hyphomicrobiales</taxon>
        <taxon>Stappiaceae</taxon>
        <taxon>Pseudovibrio</taxon>
    </lineage>
</organism>
<dbReference type="InterPro" id="IPR011249">
    <property type="entry name" value="Metalloenz_LuxS/M16"/>
</dbReference>
<sequence>MAVKLTKLENGLTVVTDQMEYLKTTALGVWVKAGSRSEGEHENGITHLLEHMAFKGTSKRNAREIAEEIEAVGGEMNASTSVEHTNYYVRTLADDAPLGLDILSDILQDSIIDPEELAREKHVILQEIGAAQDMPDDQVFDVLLETAWPDQPLGRPILGTPETVTGFSADAIRQYVARKYTASDMVLAAAGAVDHEALVELAEASFSKLSNVAPDEDYVAKYVGGEGSIERELQELQVILGFEGLPYEHEDYYAVQVLASILGGGMSSRLFQEVREKRGLCYSVYAFHWAFADTGFFGVHAATGPEDAAELTEVLVEQLKEIAKGVTEKEVSRAKAQLRSGLLMALESPAARAGQIARQVMIYGHPVALEELERRLNAVTSDRVQMLAEKLFASDNPTYVKVGPKAPMLNYAELKERLAGIKA</sequence>
<feature type="domain" description="Peptidase M16 N-terminal" evidence="5">
    <location>
        <begin position="14"/>
        <end position="160"/>
    </location>
</feature>